<gene>
    <name evidence="3" type="ORF">ASILVAE211_16335</name>
</gene>
<evidence type="ECO:0000256" key="1">
    <source>
        <dbReference type="SAM" id="MobiDB-lite"/>
    </source>
</evidence>
<keyword evidence="2" id="KW-0472">Membrane</keyword>
<feature type="transmembrane region" description="Helical" evidence="2">
    <location>
        <begin position="12"/>
        <end position="32"/>
    </location>
</feature>
<feature type="compositionally biased region" description="Pro residues" evidence="1">
    <location>
        <begin position="86"/>
        <end position="127"/>
    </location>
</feature>
<evidence type="ECO:0000313" key="4">
    <source>
        <dbReference type="Proteomes" id="UP000708298"/>
    </source>
</evidence>
<protein>
    <submittedName>
        <fullName evidence="3">Uncharacterized protein</fullName>
    </submittedName>
</protein>
<dbReference type="AlphaFoldDB" id="A0A963YTR8"/>
<dbReference type="PRINTS" id="PR01217">
    <property type="entry name" value="PRICHEXTENSN"/>
</dbReference>
<organism evidence="3 4">
    <name type="scientific">Acidisoma silvae</name>
    <dbReference type="NCBI Taxonomy" id="2802396"/>
    <lineage>
        <taxon>Bacteria</taxon>
        <taxon>Pseudomonadati</taxon>
        <taxon>Pseudomonadota</taxon>
        <taxon>Alphaproteobacteria</taxon>
        <taxon>Acetobacterales</taxon>
        <taxon>Acidocellaceae</taxon>
        <taxon>Acidisoma</taxon>
    </lineage>
</organism>
<reference evidence="3" key="1">
    <citation type="journal article" date="2021" name="Microorganisms">
        <title>Acidisoma silvae sp. nov. and Acidisomacellulosilytica sp. nov., Two Acidophilic Bacteria Isolated from Decaying Wood, Hydrolyzing Cellulose and Producing Poly-3-hydroxybutyrate.</title>
        <authorList>
            <person name="Mieszkin S."/>
            <person name="Pouder E."/>
            <person name="Uroz S."/>
            <person name="Simon-Colin C."/>
            <person name="Alain K."/>
        </authorList>
    </citation>
    <scope>NUCLEOTIDE SEQUENCE</scope>
    <source>
        <strain evidence="3">HW T2.11</strain>
    </source>
</reference>
<feature type="compositionally biased region" description="Low complexity" evidence="1">
    <location>
        <begin position="65"/>
        <end position="85"/>
    </location>
</feature>
<feature type="non-terminal residue" evidence="3">
    <location>
        <position position="127"/>
    </location>
</feature>
<keyword evidence="2" id="KW-0812">Transmembrane</keyword>
<sequence>MNPLERRDPMRRAAIVSVVLHGLLLVALIVSLPAKKPDDTQDLAAVSVDFVGPTAPVQQSDASGKTAAPTKTATPVNAPKATQAPTPQPLSDAPPPPPPPPPPPSVTPTTQPPVPTPPPPAPTPPAP</sequence>
<reference evidence="3" key="2">
    <citation type="submission" date="2021-01" db="EMBL/GenBank/DDBJ databases">
        <authorList>
            <person name="Mieszkin S."/>
            <person name="Pouder E."/>
            <person name="Alain K."/>
        </authorList>
    </citation>
    <scope>NUCLEOTIDE SEQUENCE</scope>
    <source>
        <strain evidence="3">HW T2.11</strain>
    </source>
</reference>
<dbReference type="Proteomes" id="UP000708298">
    <property type="component" value="Unassembled WGS sequence"/>
</dbReference>
<feature type="region of interest" description="Disordered" evidence="1">
    <location>
        <begin position="54"/>
        <end position="127"/>
    </location>
</feature>
<evidence type="ECO:0000256" key="2">
    <source>
        <dbReference type="SAM" id="Phobius"/>
    </source>
</evidence>
<evidence type="ECO:0000313" key="3">
    <source>
        <dbReference type="EMBL" id="MCB8876761.1"/>
    </source>
</evidence>
<accession>A0A963YTR8</accession>
<dbReference type="RefSeq" id="WP_227322417.1">
    <property type="nucleotide sequence ID" value="NZ_JAESVB010000007.1"/>
</dbReference>
<keyword evidence="2" id="KW-1133">Transmembrane helix</keyword>
<dbReference type="EMBL" id="JAESVB010000007">
    <property type="protein sequence ID" value="MCB8876761.1"/>
    <property type="molecule type" value="Genomic_DNA"/>
</dbReference>
<comment type="caution">
    <text evidence="3">The sequence shown here is derived from an EMBL/GenBank/DDBJ whole genome shotgun (WGS) entry which is preliminary data.</text>
</comment>
<name>A0A963YTR8_9PROT</name>
<proteinExistence type="predicted"/>
<keyword evidence="4" id="KW-1185">Reference proteome</keyword>